<accession>A0A6L2MQ54</accession>
<name>A0A6L2MQ54_TANCI</name>
<reference evidence="2" key="1">
    <citation type="journal article" date="2019" name="Sci. Rep.">
        <title>Draft genome of Tanacetum cinerariifolium, the natural source of mosquito coil.</title>
        <authorList>
            <person name="Yamashiro T."/>
            <person name="Shiraishi A."/>
            <person name="Satake H."/>
            <person name="Nakayama K."/>
        </authorList>
    </citation>
    <scope>NUCLEOTIDE SEQUENCE</scope>
</reference>
<gene>
    <name evidence="2" type="ORF">Tci_047858</name>
</gene>
<evidence type="ECO:0000313" key="2">
    <source>
        <dbReference type="EMBL" id="GEU75880.1"/>
    </source>
</evidence>
<organism evidence="2">
    <name type="scientific">Tanacetum cinerariifolium</name>
    <name type="common">Dalmatian daisy</name>
    <name type="synonym">Chrysanthemum cinerariifolium</name>
    <dbReference type="NCBI Taxonomy" id="118510"/>
    <lineage>
        <taxon>Eukaryota</taxon>
        <taxon>Viridiplantae</taxon>
        <taxon>Streptophyta</taxon>
        <taxon>Embryophyta</taxon>
        <taxon>Tracheophyta</taxon>
        <taxon>Spermatophyta</taxon>
        <taxon>Magnoliopsida</taxon>
        <taxon>eudicotyledons</taxon>
        <taxon>Gunneridae</taxon>
        <taxon>Pentapetalae</taxon>
        <taxon>asterids</taxon>
        <taxon>campanulids</taxon>
        <taxon>Asterales</taxon>
        <taxon>Asteraceae</taxon>
        <taxon>Asteroideae</taxon>
        <taxon>Anthemideae</taxon>
        <taxon>Anthemidinae</taxon>
        <taxon>Tanacetum</taxon>
    </lineage>
</organism>
<sequence length="182" mass="20318">MGLTTWKASNLDVPRTSQWQIGMRRLPFGLIPRTLPGVLKMLETGQRARSYADKDPGHLLSSEIGSSATREYPSLIQTYFDTHTVDGVFLWDEGRLLYEEMLRLWGLGTYTDDQIMAIVRRGKQRRHISSVGRVLAGRGRDVLVSPEPRCTHTLLTHLQSHHEVGSGSESGAGGDDEDADED</sequence>
<dbReference type="AlphaFoldDB" id="A0A6L2MQ54"/>
<protein>
    <submittedName>
        <fullName evidence="2">Uncharacterized protein</fullName>
    </submittedName>
</protein>
<evidence type="ECO:0000256" key="1">
    <source>
        <dbReference type="SAM" id="MobiDB-lite"/>
    </source>
</evidence>
<feature type="region of interest" description="Disordered" evidence="1">
    <location>
        <begin position="159"/>
        <end position="182"/>
    </location>
</feature>
<dbReference type="EMBL" id="BKCJ010007170">
    <property type="protein sequence ID" value="GEU75880.1"/>
    <property type="molecule type" value="Genomic_DNA"/>
</dbReference>
<proteinExistence type="predicted"/>
<comment type="caution">
    <text evidence="2">The sequence shown here is derived from an EMBL/GenBank/DDBJ whole genome shotgun (WGS) entry which is preliminary data.</text>
</comment>